<dbReference type="EMBL" id="RXIC02000021">
    <property type="protein sequence ID" value="KAB1218437.1"/>
    <property type="molecule type" value="Genomic_DNA"/>
</dbReference>
<evidence type="ECO:0000313" key="4">
    <source>
        <dbReference type="Proteomes" id="UP000516437"/>
    </source>
</evidence>
<keyword evidence="2" id="KW-0812">Transmembrane</keyword>
<evidence type="ECO:0000256" key="2">
    <source>
        <dbReference type="SAM" id="Phobius"/>
    </source>
</evidence>
<comment type="caution">
    <text evidence="3">The sequence shown here is derived from an EMBL/GenBank/DDBJ whole genome shotgun (WGS) entry which is preliminary data.</text>
</comment>
<name>A0A6A1W2U2_9ROSI</name>
<dbReference type="AlphaFoldDB" id="A0A6A1W2U2"/>
<proteinExistence type="predicted"/>
<gene>
    <name evidence="3" type="ORF">CJ030_MR3G026317</name>
</gene>
<dbReference type="PANTHER" id="PTHR34364:SF1">
    <property type="entry name" value="WAS_WASL-INTERACTING FAMILY PROTEIN"/>
    <property type="match status" value="1"/>
</dbReference>
<dbReference type="Proteomes" id="UP000516437">
    <property type="component" value="Chromosome 3"/>
</dbReference>
<keyword evidence="2" id="KW-0472">Membrane</keyword>
<evidence type="ECO:0008006" key="5">
    <source>
        <dbReference type="Google" id="ProtNLM"/>
    </source>
</evidence>
<dbReference type="OrthoDB" id="1907935at2759"/>
<feature type="region of interest" description="Disordered" evidence="1">
    <location>
        <begin position="79"/>
        <end position="124"/>
    </location>
</feature>
<accession>A0A6A1W2U2</accession>
<feature type="compositionally biased region" description="Low complexity" evidence="1">
    <location>
        <begin position="23"/>
        <end position="38"/>
    </location>
</feature>
<feature type="region of interest" description="Disordered" evidence="1">
    <location>
        <begin position="1"/>
        <end position="49"/>
    </location>
</feature>
<evidence type="ECO:0000313" key="3">
    <source>
        <dbReference type="EMBL" id="KAB1218437.1"/>
    </source>
</evidence>
<protein>
    <recommendedName>
        <fullName evidence="5">Protein STU1</fullName>
    </recommendedName>
</protein>
<keyword evidence="4" id="KW-1185">Reference proteome</keyword>
<reference evidence="3 4" key="1">
    <citation type="journal article" date="2019" name="Plant Biotechnol. J.">
        <title>The red bayberry genome and genetic basis of sex determination.</title>
        <authorList>
            <person name="Jia H.M."/>
            <person name="Jia H.J."/>
            <person name="Cai Q.L."/>
            <person name="Wang Y."/>
            <person name="Zhao H.B."/>
            <person name="Yang W.F."/>
            <person name="Wang G.Y."/>
            <person name="Li Y.H."/>
            <person name="Zhan D.L."/>
            <person name="Shen Y.T."/>
            <person name="Niu Q.F."/>
            <person name="Chang L."/>
            <person name="Qiu J."/>
            <person name="Zhao L."/>
            <person name="Xie H.B."/>
            <person name="Fu W.Y."/>
            <person name="Jin J."/>
            <person name="Li X.W."/>
            <person name="Jiao Y."/>
            <person name="Zhou C.C."/>
            <person name="Tu T."/>
            <person name="Chai C.Y."/>
            <person name="Gao J.L."/>
            <person name="Fan L.J."/>
            <person name="van de Weg E."/>
            <person name="Wang J.Y."/>
            <person name="Gao Z.S."/>
        </authorList>
    </citation>
    <scope>NUCLEOTIDE SEQUENCE [LARGE SCALE GENOMIC DNA]</scope>
    <source>
        <tissue evidence="3">Leaves</tissue>
    </source>
</reference>
<feature type="transmembrane region" description="Helical" evidence="2">
    <location>
        <begin position="57"/>
        <end position="75"/>
    </location>
</feature>
<evidence type="ECO:0000256" key="1">
    <source>
        <dbReference type="SAM" id="MobiDB-lite"/>
    </source>
</evidence>
<sequence length="171" mass="19055">MGEAPKLYTNKPKKGQLKAKDFSSPLSSSSSSSMGPQSSAPPPQQPHKESFARRYKFVWPMLLAVNVAVGVYLFMRTKKKEGGDEGEVPTPVSTKAATTSPVAEKPLPLPTITGAVKTREPIPENQQRELFKWILEEKRKAKPKDPEEKKRLDEEKAILKQFIRAKSIPSI</sequence>
<keyword evidence="2" id="KW-1133">Transmembrane helix</keyword>
<organism evidence="3 4">
    <name type="scientific">Morella rubra</name>
    <name type="common">Chinese bayberry</name>
    <dbReference type="NCBI Taxonomy" id="262757"/>
    <lineage>
        <taxon>Eukaryota</taxon>
        <taxon>Viridiplantae</taxon>
        <taxon>Streptophyta</taxon>
        <taxon>Embryophyta</taxon>
        <taxon>Tracheophyta</taxon>
        <taxon>Spermatophyta</taxon>
        <taxon>Magnoliopsida</taxon>
        <taxon>eudicotyledons</taxon>
        <taxon>Gunneridae</taxon>
        <taxon>Pentapetalae</taxon>
        <taxon>rosids</taxon>
        <taxon>fabids</taxon>
        <taxon>Fagales</taxon>
        <taxon>Myricaceae</taxon>
        <taxon>Morella</taxon>
    </lineage>
</organism>
<dbReference type="PANTHER" id="PTHR34364">
    <property type="entry name" value="WAS/WASL-INTERACTING FAMILY PROTEIN"/>
    <property type="match status" value="1"/>
</dbReference>
<feature type="compositionally biased region" description="Polar residues" evidence="1">
    <location>
        <begin position="91"/>
        <end position="101"/>
    </location>
</feature>